<feature type="compositionally biased region" description="Basic and acidic residues" evidence="1">
    <location>
        <begin position="154"/>
        <end position="168"/>
    </location>
</feature>
<proteinExistence type="predicted"/>
<name>A0AA39YML6_9PEZI</name>
<protein>
    <submittedName>
        <fullName evidence="2">Uncharacterized protein</fullName>
    </submittedName>
</protein>
<reference evidence="2" key="1">
    <citation type="submission" date="2023-06" db="EMBL/GenBank/DDBJ databases">
        <title>Genome-scale phylogeny and comparative genomics of the fungal order Sordariales.</title>
        <authorList>
            <consortium name="Lawrence Berkeley National Laboratory"/>
            <person name="Hensen N."/>
            <person name="Bonometti L."/>
            <person name="Westerberg I."/>
            <person name="Brannstrom I.O."/>
            <person name="Guillou S."/>
            <person name="Cros-Aarteil S."/>
            <person name="Calhoun S."/>
            <person name="Haridas S."/>
            <person name="Kuo A."/>
            <person name="Mondo S."/>
            <person name="Pangilinan J."/>
            <person name="Riley R."/>
            <person name="Labutti K."/>
            <person name="Andreopoulos B."/>
            <person name="Lipzen A."/>
            <person name="Chen C."/>
            <person name="Yanf M."/>
            <person name="Daum C."/>
            <person name="Ng V."/>
            <person name="Clum A."/>
            <person name="Steindorff A."/>
            <person name="Ohm R."/>
            <person name="Martin F."/>
            <person name="Silar P."/>
            <person name="Natvig D."/>
            <person name="Lalanne C."/>
            <person name="Gautier V."/>
            <person name="Ament-Velasquez S.L."/>
            <person name="Kruys A."/>
            <person name="Hutchinson M.I."/>
            <person name="Powell A.J."/>
            <person name="Barry K."/>
            <person name="Miller A.N."/>
            <person name="Grigoriev I.V."/>
            <person name="Debuchy R."/>
            <person name="Gladieux P."/>
            <person name="Thoren M.H."/>
            <person name="Johannesson H."/>
        </authorList>
    </citation>
    <scope>NUCLEOTIDE SEQUENCE</scope>
    <source>
        <strain evidence="2">SMH2532-1</strain>
    </source>
</reference>
<accession>A0AA39YML6</accession>
<dbReference type="AlphaFoldDB" id="A0AA39YML6"/>
<keyword evidence="3" id="KW-1185">Reference proteome</keyword>
<organism evidence="2 3">
    <name type="scientific">Cercophora newfieldiana</name>
    <dbReference type="NCBI Taxonomy" id="92897"/>
    <lineage>
        <taxon>Eukaryota</taxon>
        <taxon>Fungi</taxon>
        <taxon>Dikarya</taxon>
        <taxon>Ascomycota</taxon>
        <taxon>Pezizomycotina</taxon>
        <taxon>Sordariomycetes</taxon>
        <taxon>Sordariomycetidae</taxon>
        <taxon>Sordariales</taxon>
        <taxon>Lasiosphaeriaceae</taxon>
        <taxon>Cercophora</taxon>
    </lineage>
</organism>
<evidence type="ECO:0000256" key="1">
    <source>
        <dbReference type="SAM" id="MobiDB-lite"/>
    </source>
</evidence>
<gene>
    <name evidence="2" type="ORF">B0T16DRAFT_7589</name>
</gene>
<dbReference type="Proteomes" id="UP001174936">
    <property type="component" value="Unassembled WGS sequence"/>
</dbReference>
<dbReference type="EMBL" id="JAULSV010000001">
    <property type="protein sequence ID" value="KAK0655224.1"/>
    <property type="molecule type" value="Genomic_DNA"/>
</dbReference>
<sequence>MASSPDPQMPLLVVTFAASRSRDLERTPPLARPTGSMGTIIPHTWLCACATPILFVRHTSAPIFMLACSLAQPPRQRLIIGEGKKKTRGVAAVRVRGPEEAQHCLVSKRRIAQRPKVKQRESGKATRQVHFLHRHMVNKGIQPADPLLPAPPDVRPRKLEESQSQKKT</sequence>
<feature type="region of interest" description="Disordered" evidence="1">
    <location>
        <begin position="140"/>
        <end position="168"/>
    </location>
</feature>
<evidence type="ECO:0000313" key="2">
    <source>
        <dbReference type="EMBL" id="KAK0655224.1"/>
    </source>
</evidence>
<comment type="caution">
    <text evidence="2">The sequence shown here is derived from an EMBL/GenBank/DDBJ whole genome shotgun (WGS) entry which is preliminary data.</text>
</comment>
<evidence type="ECO:0000313" key="3">
    <source>
        <dbReference type="Proteomes" id="UP001174936"/>
    </source>
</evidence>